<evidence type="ECO:0000313" key="5">
    <source>
        <dbReference type="Proteomes" id="UP000035680"/>
    </source>
</evidence>
<evidence type="ECO:0000313" key="6">
    <source>
        <dbReference type="WBParaSite" id="SVE_0348300.1"/>
    </source>
</evidence>
<name>A0A0K0F3U9_STRVS</name>
<evidence type="ECO:0000256" key="4">
    <source>
        <dbReference type="ARBA" id="ARBA00023453"/>
    </source>
</evidence>
<proteinExistence type="inferred from homology"/>
<dbReference type="Pfam" id="PF01596">
    <property type="entry name" value="Methyltransf_3"/>
    <property type="match status" value="1"/>
</dbReference>
<dbReference type="InterPro" id="IPR050362">
    <property type="entry name" value="Cation-dep_OMT"/>
</dbReference>
<protein>
    <submittedName>
        <fullName evidence="6">O-methyltransferase</fullName>
    </submittedName>
</protein>
<keyword evidence="3" id="KW-0949">S-adenosyl-L-methionine</keyword>
<dbReference type="InterPro" id="IPR029063">
    <property type="entry name" value="SAM-dependent_MTases_sf"/>
</dbReference>
<dbReference type="AlphaFoldDB" id="A0A0K0F3U9"/>
<comment type="similarity">
    <text evidence="4">Belongs to the class I-like SAM-binding methyltransferase superfamily. Cation-dependent O-methyltransferase family.</text>
</comment>
<dbReference type="GO" id="GO:0008171">
    <property type="term" value="F:O-methyltransferase activity"/>
    <property type="evidence" value="ECO:0007669"/>
    <property type="project" value="InterPro"/>
</dbReference>
<dbReference type="Gene3D" id="3.40.50.150">
    <property type="entry name" value="Vaccinia Virus protein VP39"/>
    <property type="match status" value="1"/>
</dbReference>
<organism evidence="5 6">
    <name type="scientific">Strongyloides venezuelensis</name>
    <name type="common">Threadworm</name>
    <dbReference type="NCBI Taxonomy" id="75913"/>
    <lineage>
        <taxon>Eukaryota</taxon>
        <taxon>Metazoa</taxon>
        <taxon>Ecdysozoa</taxon>
        <taxon>Nematoda</taxon>
        <taxon>Chromadorea</taxon>
        <taxon>Rhabditida</taxon>
        <taxon>Tylenchina</taxon>
        <taxon>Panagrolaimomorpha</taxon>
        <taxon>Strongyloidoidea</taxon>
        <taxon>Strongyloididae</taxon>
        <taxon>Strongyloides</taxon>
    </lineage>
</organism>
<dbReference type="Proteomes" id="UP000035680">
    <property type="component" value="Unassembled WGS sequence"/>
</dbReference>
<dbReference type="GO" id="GO:0032259">
    <property type="term" value="P:methylation"/>
    <property type="evidence" value="ECO:0007669"/>
    <property type="project" value="UniProtKB-KW"/>
</dbReference>
<accession>A0A0K0F3U9</accession>
<evidence type="ECO:0000256" key="1">
    <source>
        <dbReference type="ARBA" id="ARBA00022603"/>
    </source>
</evidence>
<dbReference type="GO" id="GO:0008757">
    <property type="term" value="F:S-adenosylmethionine-dependent methyltransferase activity"/>
    <property type="evidence" value="ECO:0007669"/>
    <property type="project" value="TreeGrafter"/>
</dbReference>
<dbReference type="STRING" id="75913.A0A0K0F3U9"/>
<evidence type="ECO:0000256" key="3">
    <source>
        <dbReference type="ARBA" id="ARBA00022691"/>
    </source>
</evidence>
<keyword evidence="1" id="KW-0489">Methyltransferase</keyword>
<sequence>MFNVFFSKLKKRRVRKENATRKVQLYCHKMNCKESGFLKEYRGACMKYAIPLNNIPSPEVLNVGKIFIQLIGAKKILDIRSYFGLSTIAWSKALNSGGEIVAVDFNHKIRKEIEKNMDTSNDSDDSKNDVAITSIEEDPLMYLEKEASSPENLEKFDFIFINDDGRKYSKYYEQAMKLTMPGGVIIFNNVLSSGRVADSKTSDEEAIALRNLNTIISNDSRCNNILFNIDDGIHIVFKHKY</sequence>
<dbReference type="SUPFAM" id="SSF53335">
    <property type="entry name" value="S-adenosyl-L-methionine-dependent methyltransferases"/>
    <property type="match status" value="1"/>
</dbReference>
<dbReference type="PANTHER" id="PTHR10509">
    <property type="entry name" value="O-METHYLTRANSFERASE-RELATED"/>
    <property type="match status" value="1"/>
</dbReference>
<dbReference type="PANTHER" id="PTHR10509:SF93">
    <property type="entry name" value="CATECHOL O-METHYLTRANSFERASE DOMAIN-CONTAINING PROTEIN 1"/>
    <property type="match status" value="1"/>
</dbReference>
<evidence type="ECO:0000256" key="2">
    <source>
        <dbReference type="ARBA" id="ARBA00022679"/>
    </source>
</evidence>
<dbReference type="PROSITE" id="PS51682">
    <property type="entry name" value="SAM_OMT_I"/>
    <property type="match status" value="1"/>
</dbReference>
<reference evidence="5" key="1">
    <citation type="submission" date="2014-07" db="EMBL/GenBank/DDBJ databases">
        <authorList>
            <person name="Martin A.A"/>
            <person name="De Silva N."/>
        </authorList>
    </citation>
    <scope>NUCLEOTIDE SEQUENCE</scope>
</reference>
<dbReference type="InterPro" id="IPR002935">
    <property type="entry name" value="SAM_O-MeTrfase"/>
</dbReference>
<dbReference type="WBParaSite" id="SVE_0348300.1">
    <property type="protein sequence ID" value="SVE_0348300.1"/>
    <property type="gene ID" value="SVE_0348300"/>
</dbReference>
<keyword evidence="2" id="KW-0808">Transferase</keyword>
<reference evidence="6" key="2">
    <citation type="submission" date="2015-08" db="UniProtKB">
        <authorList>
            <consortium name="WormBaseParasite"/>
        </authorList>
    </citation>
    <scope>IDENTIFICATION</scope>
</reference>
<keyword evidence="5" id="KW-1185">Reference proteome</keyword>